<sequence>MVWLRIRTGGIHCDVTISPATQPEKQAMSREGRTARRPLKKEDTEVTHRGDYKLQSRNVNVSPPPPVGLCLDMCSEHERKERERHGRIHPLEMQNGQLKSRHFRHGGHPTADANRMVKEYSRPAAGKELSSPRDLRPPATLLKTVQYLMEIWENVNEQDTTSLSLAYSFVFDRLRAVRQDLTVQRISGTEGAPVLEGSLGFLLCSPYLVRDLPLEDYNETLHSTQVRESFAGLMDCYSRGGRFPRQTEFHALLLLYDLGNMDAMHRALQLPHIILNSPEIRLALDINRSYLEKNWVRLFRLVCKLDCLKACAFYRHLPDCRNQAIRIYTNAYSSRNCRFPLGNLTCLLAVDSPSRVSNMCKIRGLQVTSGEEEFVLFHKASFKDVDLECSGREIQLVEAKKEDLSWAKVMMGHQMCSV</sequence>
<dbReference type="Pfam" id="PF03399">
    <property type="entry name" value="SAC3_GANP"/>
    <property type="match status" value="1"/>
</dbReference>
<dbReference type="InterPro" id="IPR005062">
    <property type="entry name" value="SAC3/GANP/THP3_conserved"/>
</dbReference>
<feature type="region of interest" description="Disordered" evidence="1">
    <location>
        <begin position="20"/>
        <end position="64"/>
    </location>
</feature>
<feature type="compositionally biased region" description="Basic and acidic residues" evidence="1">
    <location>
        <begin position="27"/>
        <end position="54"/>
    </location>
</feature>
<dbReference type="Gene3D" id="1.25.40.990">
    <property type="match status" value="1"/>
</dbReference>
<proteinExistence type="predicted"/>
<organism evidence="3 4">
    <name type="scientific">Staurois parvus</name>
    <dbReference type="NCBI Taxonomy" id="386267"/>
    <lineage>
        <taxon>Eukaryota</taxon>
        <taxon>Metazoa</taxon>
        <taxon>Chordata</taxon>
        <taxon>Craniata</taxon>
        <taxon>Vertebrata</taxon>
        <taxon>Euteleostomi</taxon>
        <taxon>Amphibia</taxon>
        <taxon>Batrachia</taxon>
        <taxon>Anura</taxon>
        <taxon>Neobatrachia</taxon>
        <taxon>Ranoidea</taxon>
        <taxon>Ranidae</taxon>
        <taxon>Staurois</taxon>
    </lineage>
</organism>
<evidence type="ECO:0000313" key="3">
    <source>
        <dbReference type="EMBL" id="CAI9594018.1"/>
    </source>
</evidence>
<reference evidence="3" key="1">
    <citation type="submission" date="2023-05" db="EMBL/GenBank/DDBJ databases">
        <authorList>
            <person name="Stuckert A."/>
        </authorList>
    </citation>
    <scope>NUCLEOTIDE SEQUENCE</scope>
</reference>
<evidence type="ECO:0000259" key="2">
    <source>
        <dbReference type="Pfam" id="PF03399"/>
    </source>
</evidence>
<feature type="domain" description="SAC3/GANP/THP3 conserved" evidence="2">
    <location>
        <begin position="73"/>
        <end position="368"/>
    </location>
</feature>
<protein>
    <recommendedName>
        <fullName evidence="2">SAC3/GANP/THP3 conserved domain-containing protein</fullName>
    </recommendedName>
</protein>
<dbReference type="PANTHER" id="PTHR12436:SF38">
    <property type="entry name" value="SAC3 DOMAIN-CONTAINING PROTEIN 1"/>
    <property type="match status" value="1"/>
</dbReference>
<evidence type="ECO:0000313" key="4">
    <source>
        <dbReference type="Proteomes" id="UP001162483"/>
    </source>
</evidence>
<dbReference type="Proteomes" id="UP001162483">
    <property type="component" value="Unassembled WGS sequence"/>
</dbReference>
<dbReference type="PANTHER" id="PTHR12436">
    <property type="entry name" value="80 KDA MCM3-ASSOCIATED PROTEIN"/>
    <property type="match status" value="1"/>
</dbReference>
<dbReference type="EMBL" id="CATNWA010016612">
    <property type="protein sequence ID" value="CAI9594018.1"/>
    <property type="molecule type" value="Genomic_DNA"/>
</dbReference>
<accession>A0ABN9FF13</accession>
<evidence type="ECO:0000256" key="1">
    <source>
        <dbReference type="SAM" id="MobiDB-lite"/>
    </source>
</evidence>
<keyword evidence="4" id="KW-1185">Reference proteome</keyword>
<gene>
    <name evidence="3" type="ORF">SPARVUS_LOCUS11658124</name>
</gene>
<name>A0ABN9FF13_9NEOB</name>
<dbReference type="InterPro" id="IPR045107">
    <property type="entry name" value="SAC3/GANP/THP3"/>
</dbReference>
<comment type="caution">
    <text evidence="3">The sequence shown here is derived from an EMBL/GenBank/DDBJ whole genome shotgun (WGS) entry which is preliminary data.</text>
</comment>